<dbReference type="PANTHER" id="PTHR46805:SF1">
    <property type="entry name" value="FORKHEAD BOX PROTEIN J1"/>
    <property type="match status" value="1"/>
</dbReference>
<keyword evidence="6" id="KW-0804">Transcription</keyword>
<keyword evidence="5" id="KW-0010">Activator</keyword>
<evidence type="ECO:0000256" key="7">
    <source>
        <dbReference type="ARBA" id="ARBA00023242"/>
    </source>
</evidence>
<keyword evidence="3" id="KW-0805">Transcription regulation</keyword>
<evidence type="ECO:0000313" key="13">
    <source>
        <dbReference type="Proteomes" id="UP000053638"/>
    </source>
</evidence>
<feature type="region of interest" description="Disordered" evidence="10">
    <location>
        <begin position="278"/>
        <end position="308"/>
    </location>
</feature>
<sequence>MQELPMDPGMAEGWLSCLQAGKDRGQEGGMRDSDDLDDSLTSLMWLQDFSILNTSMGKSSCCPSGPDPHDCHRIPSFAAPCSPLAADPACMGMPQTPCKPISSSTSRTAHHAVAMHPQLAEDIDYKTNPHVKPPYSYATLICMAMEASKKPQITLSAIYKWITDNFCYFRHADPTWQNSIRHNLSLNKCFIKVPREKGEPGKGGFWKLDPQYADRLKNGAFKKRRMPPVQIHPAFTKKAQQEAQCIASPDALACTSNNVLNVNMESQQLLKEFEEVTSDQNWNPADSKAGHKRKQTLPKRTAKASRLSDSALLTQEEQTELGSLKGDFDWEAIFDANLNGDFSTFGDLDLTPPISPITRDLDLTVHGHHIDCAQGQEQVLTESNQNNLDFDETFMATSFLQHPWDEGMDDYLSNAVNVEQLFELNDASLSADVSDWSSLASLL</sequence>
<dbReference type="SMART" id="SM00339">
    <property type="entry name" value="FH"/>
    <property type="match status" value="1"/>
</dbReference>
<comment type="similarity">
    <text evidence="8">Belongs to the FOXJ1 family.</text>
</comment>
<keyword evidence="4 9" id="KW-0238">DNA-binding</keyword>
<accession>A0A091URJ1</accession>
<dbReference type="GO" id="GO:0005634">
    <property type="term" value="C:nucleus"/>
    <property type="evidence" value="ECO:0007669"/>
    <property type="project" value="UniProtKB-SubCell"/>
</dbReference>
<evidence type="ECO:0000259" key="11">
    <source>
        <dbReference type="PROSITE" id="PS50039"/>
    </source>
</evidence>
<evidence type="ECO:0000256" key="10">
    <source>
        <dbReference type="SAM" id="MobiDB-lite"/>
    </source>
</evidence>
<evidence type="ECO:0000256" key="3">
    <source>
        <dbReference type="ARBA" id="ARBA00023015"/>
    </source>
</evidence>
<dbReference type="PANTHER" id="PTHR46805">
    <property type="entry name" value="FORKHEAD BOX PROTEIN J1"/>
    <property type="match status" value="1"/>
</dbReference>
<dbReference type="SUPFAM" id="SSF46785">
    <property type="entry name" value="Winged helix' DNA-binding domain"/>
    <property type="match status" value="1"/>
</dbReference>
<dbReference type="Proteomes" id="UP000053638">
    <property type="component" value="Unassembled WGS sequence"/>
</dbReference>
<keyword evidence="13" id="KW-1185">Reference proteome</keyword>
<reference evidence="12 13" key="1">
    <citation type="submission" date="2014-04" db="EMBL/GenBank/DDBJ databases">
        <title>Genome evolution of avian class.</title>
        <authorList>
            <person name="Zhang G."/>
            <person name="Li C."/>
        </authorList>
    </citation>
    <scope>NUCLEOTIDE SEQUENCE [LARGE SCALE GENOMIC DNA]</scope>
    <source>
        <strain evidence="12">BGI_N335</strain>
    </source>
</reference>
<keyword evidence="2" id="KW-0970">Cilium biogenesis/degradation</keyword>
<organism evidence="12 13">
    <name type="scientific">Phaethon lepturus</name>
    <name type="common">White-tailed tropicbird</name>
    <dbReference type="NCBI Taxonomy" id="97097"/>
    <lineage>
        <taxon>Eukaryota</taxon>
        <taxon>Metazoa</taxon>
        <taxon>Chordata</taxon>
        <taxon>Craniata</taxon>
        <taxon>Vertebrata</taxon>
        <taxon>Euteleostomi</taxon>
        <taxon>Archelosauria</taxon>
        <taxon>Archosauria</taxon>
        <taxon>Dinosauria</taxon>
        <taxon>Saurischia</taxon>
        <taxon>Theropoda</taxon>
        <taxon>Coelurosauria</taxon>
        <taxon>Aves</taxon>
        <taxon>Neognathae</taxon>
        <taxon>Neoaves</taxon>
        <taxon>Phaethontimorphae</taxon>
        <taxon>Phaethontiformes</taxon>
        <taxon>Phaethontidae</taxon>
        <taxon>Phaethon</taxon>
    </lineage>
</organism>
<dbReference type="Pfam" id="PF00250">
    <property type="entry name" value="Forkhead"/>
    <property type="match status" value="1"/>
</dbReference>
<dbReference type="GO" id="GO:0030030">
    <property type="term" value="P:cell projection organization"/>
    <property type="evidence" value="ECO:0007669"/>
    <property type="project" value="UniProtKB-KW"/>
</dbReference>
<dbReference type="InterPro" id="IPR001766">
    <property type="entry name" value="Fork_head_dom"/>
</dbReference>
<evidence type="ECO:0000256" key="6">
    <source>
        <dbReference type="ARBA" id="ARBA00023163"/>
    </source>
</evidence>
<evidence type="ECO:0000256" key="9">
    <source>
        <dbReference type="PROSITE-ProRule" id="PRU00089"/>
    </source>
</evidence>
<keyword evidence="7 9" id="KW-0539">Nucleus</keyword>
<feature type="domain" description="Fork-head" evidence="11">
    <location>
        <begin position="132"/>
        <end position="226"/>
    </location>
</feature>
<evidence type="ECO:0000313" key="12">
    <source>
        <dbReference type="EMBL" id="KFQ79819.1"/>
    </source>
</evidence>
<feature type="DNA-binding region" description="Fork-head" evidence="9">
    <location>
        <begin position="132"/>
        <end position="226"/>
    </location>
</feature>
<dbReference type="Gene3D" id="1.10.10.10">
    <property type="entry name" value="Winged helix-like DNA-binding domain superfamily/Winged helix DNA-binding domain"/>
    <property type="match status" value="1"/>
</dbReference>
<dbReference type="CDD" id="cd20023">
    <property type="entry name" value="FH_FOXJ1"/>
    <property type="match status" value="1"/>
</dbReference>
<dbReference type="InterPro" id="IPR018122">
    <property type="entry name" value="TF_fork_head_CS_1"/>
</dbReference>
<protein>
    <submittedName>
        <fullName evidence="12">Forkhead box protein J1</fullName>
    </submittedName>
</protein>
<dbReference type="GO" id="GO:0000978">
    <property type="term" value="F:RNA polymerase II cis-regulatory region sequence-specific DNA binding"/>
    <property type="evidence" value="ECO:0007669"/>
    <property type="project" value="TreeGrafter"/>
</dbReference>
<evidence type="ECO:0000256" key="2">
    <source>
        <dbReference type="ARBA" id="ARBA00022794"/>
    </source>
</evidence>
<dbReference type="AlphaFoldDB" id="A0A091URJ1"/>
<name>A0A091URJ1_PHALP</name>
<dbReference type="PRINTS" id="PR00053">
    <property type="entry name" value="FORKHEAD"/>
</dbReference>
<proteinExistence type="inferred from homology"/>
<gene>
    <name evidence="12" type="ORF">N335_10548</name>
</gene>
<dbReference type="PROSITE" id="PS00658">
    <property type="entry name" value="FORK_HEAD_2"/>
    <property type="match status" value="1"/>
</dbReference>
<dbReference type="EMBL" id="KK462211">
    <property type="protein sequence ID" value="KFQ79819.1"/>
    <property type="molecule type" value="Genomic_DNA"/>
</dbReference>
<feature type="compositionally biased region" description="Basic residues" evidence="10">
    <location>
        <begin position="290"/>
        <end position="303"/>
    </location>
</feature>
<dbReference type="PROSITE" id="PS00657">
    <property type="entry name" value="FORK_HEAD_1"/>
    <property type="match status" value="1"/>
</dbReference>
<comment type="subcellular location">
    <subcellularLocation>
        <location evidence="1 9">Nucleus</location>
    </subcellularLocation>
</comment>
<dbReference type="InterPro" id="IPR036390">
    <property type="entry name" value="WH_DNA-bd_sf"/>
</dbReference>
<dbReference type="FunFam" id="1.10.10.10:FF:000030">
    <property type="entry name" value="Forkhead box protein K2"/>
    <property type="match status" value="1"/>
</dbReference>
<evidence type="ECO:0000256" key="8">
    <source>
        <dbReference type="ARBA" id="ARBA00034770"/>
    </source>
</evidence>
<dbReference type="PROSITE" id="PS50039">
    <property type="entry name" value="FORK_HEAD_3"/>
    <property type="match status" value="1"/>
</dbReference>
<dbReference type="InterPro" id="IPR047512">
    <property type="entry name" value="FH_FOXJ1"/>
</dbReference>
<dbReference type="PhylomeDB" id="A0A091URJ1"/>
<evidence type="ECO:0000256" key="5">
    <source>
        <dbReference type="ARBA" id="ARBA00023159"/>
    </source>
</evidence>
<dbReference type="InterPro" id="IPR036388">
    <property type="entry name" value="WH-like_DNA-bd_sf"/>
</dbReference>
<dbReference type="GO" id="GO:0000981">
    <property type="term" value="F:DNA-binding transcription factor activity, RNA polymerase II-specific"/>
    <property type="evidence" value="ECO:0007669"/>
    <property type="project" value="TreeGrafter"/>
</dbReference>
<evidence type="ECO:0000256" key="4">
    <source>
        <dbReference type="ARBA" id="ARBA00023125"/>
    </source>
</evidence>
<dbReference type="OrthoDB" id="5954824at2759"/>
<evidence type="ECO:0000256" key="1">
    <source>
        <dbReference type="ARBA" id="ARBA00004123"/>
    </source>
</evidence>
<dbReference type="KEGG" id="plet:104624588"/>
<dbReference type="InterPro" id="IPR030456">
    <property type="entry name" value="TF_fork_head_CS_2"/>
</dbReference>
<dbReference type="InterPro" id="IPR047513">
    <property type="entry name" value="FOXJ1"/>
</dbReference>